<dbReference type="PANTHER" id="PTHR45782">
    <property type="entry name" value="MITOCHONDRIAL RIBOSOME-ASSOCIATED GTPASE 1"/>
    <property type="match status" value="1"/>
</dbReference>
<dbReference type="EMBL" id="LN824141">
    <property type="protein sequence ID" value="CEP78097.1"/>
    <property type="molecule type" value="Genomic_DNA"/>
</dbReference>
<proteinExistence type="inferred from homology"/>
<dbReference type="Proteomes" id="UP000032809">
    <property type="component" value="Chromosome I"/>
</dbReference>
<keyword evidence="7" id="KW-1185">Reference proteome</keyword>
<dbReference type="InterPro" id="IPR030378">
    <property type="entry name" value="G_CP_dom"/>
</dbReference>
<dbReference type="RefSeq" id="WP_045087615.1">
    <property type="nucleotide sequence ID" value="NZ_LN824141.1"/>
</dbReference>
<evidence type="ECO:0000313" key="6">
    <source>
        <dbReference type="EMBL" id="CEP78097.1"/>
    </source>
</evidence>
<keyword evidence="2 3" id="KW-0342">GTP-binding</keyword>
<dbReference type="InterPro" id="IPR016478">
    <property type="entry name" value="GTPase_MTG1"/>
</dbReference>
<dbReference type="PATRIC" id="fig|1006576.9.peg.777"/>
<feature type="binding site" evidence="4">
    <location>
        <position position="161"/>
    </location>
    <ligand>
        <name>GTP</name>
        <dbReference type="ChEBI" id="CHEBI:37565"/>
    </ligand>
</feature>
<gene>
    <name evidence="6" type="primary">ylqF</name>
    <name evidence="6" type="ORF">DTL3_0788</name>
</gene>
<dbReference type="HOGENOM" id="CLU_011106_1_0_0"/>
<dbReference type="InterPro" id="IPR006073">
    <property type="entry name" value="GTP-bd"/>
</dbReference>
<dbReference type="InterPro" id="IPR023179">
    <property type="entry name" value="GTP-bd_ortho_bundle_sf"/>
</dbReference>
<evidence type="ECO:0000256" key="2">
    <source>
        <dbReference type="ARBA" id="ARBA00023134"/>
    </source>
</evidence>
<dbReference type="PANTHER" id="PTHR45782:SF4">
    <property type="entry name" value="MITOCHONDRIAL RIBOSOME-ASSOCIATED GTPASE 1"/>
    <property type="match status" value="1"/>
</dbReference>
<feature type="domain" description="CP-type G" evidence="5">
    <location>
        <begin position="10"/>
        <end position="165"/>
    </location>
</feature>
<comment type="similarity">
    <text evidence="3">Belongs to the TRAFAC class YlqF/YawG GTPase family. MTG1 subfamily.</text>
</comment>
<dbReference type="SUPFAM" id="SSF52540">
    <property type="entry name" value="P-loop containing nucleoside triphosphate hydrolases"/>
    <property type="match status" value="1"/>
</dbReference>
<dbReference type="PIRSF" id="PIRSF006230">
    <property type="entry name" value="MG442"/>
    <property type="match status" value="1"/>
</dbReference>
<dbReference type="GO" id="GO:0005525">
    <property type="term" value="F:GTP binding"/>
    <property type="evidence" value="ECO:0007669"/>
    <property type="project" value="UniProtKB-KW"/>
</dbReference>
<evidence type="ECO:0000256" key="3">
    <source>
        <dbReference type="PIRNR" id="PIRNR006230"/>
    </source>
</evidence>
<dbReference type="GO" id="GO:0006412">
    <property type="term" value="P:translation"/>
    <property type="evidence" value="ECO:0007669"/>
    <property type="project" value="TreeGrafter"/>
</dbReference>
<dbReference type="InterPro" id="IPR019991">
    <property type="entry name" value="GTP-bd_ribosome_bgen"/>
</dbReference>
<comment type="function">
    <text evidence="3">Required for a late step of 50S ribosomal subunit assembly. Has GTPase activity.</text>
</comment>
<evidence type="ECO:0000313" key="7">
    <source>
        <dbReference type="Proteomes" id="UP000032809"/>
    </source>
</evidence>
<keyword evidence="3" id="KW-0963">Cytoplasm</keyword>
<dbReference type="InterPro" id="IPR027417">
    <property type="entry name" value="P-loop_NTPase"/>
</dbReference>
<protein>
    <recommendedName>
        <fullName evidence="3">Ribosome biogenesis GTPase A</fullName>
    </recommendedName>
</protein>
<evidence type="ECO:0000256" key="1">
    <source>
        <dbReference type="ARBA" id="ARBA00022741"/>
    </source>
</evidence>
<dbReference type="STRING" id="1006576.DTL3_0788"/>
<evidence type="ECO:0000256" key="4">
    <source>
        <dbReference type="PIRSR" id="PIRSR006230-1"/>
    </source>
</evidence>
<dbReference type="GO" id="GO:0005737">
    <property type="term" value="C:cytoplasm"/>
    <property type="evidence" value="ECO:0007669"/>
    <property type="project" value="UniProtKB-SubCell"/>
</dbReference>
<dbReference type="Gene3D" id="1.10.1580.10">
    <property type="match status" value="1"/>
</dbReference>
<feature type="binding site" evidence="4">
    <location>
        <begin position="117"/>
        <end position="122"/>
    </location>
    <ligand>
        <name>GTP</name>
        <dbReference type="ChEBI" id="CHEBI:37565"/>
    </ligand>
</feature>
<reference evidence="7" key="1">
    <citation type="submission" date="2014-11" db="EMBL/GenBank/DDBJ databases">
        <authorList>
            <person name="Wibberg D."/>
        </authorList>
    </citation>
    <scope>NUCLEOTIDE SEQUENCE [LARGE SCALE GENOMIC DNA]</scope>
    <source>
        <strain evidence="7">L3</strain>
    </source>
</reference>
<dbReference type="NCBIfam" id="TIGR03596">
    <property type="entry name" value="GTPase_YlqF"/>
    <property type="match status" value="1"/>
</dbReference>
<comment type="subcellular location">
    <subcellularLocation>
        <location evidence="3">Cytoplasm</location>
    </subcellularLocation>
</comment>
<keyword evidence="1 3" id="KW-0547">Nucleotide-binding</keyword>
<dbReference type="KEGG" id="dtn:DTL3_0788"/>
<sequence length="271" mass="31453">MWYPGHIEKAKSLIKQNLKLVDAVIEVLDARAPYTSRAYEEEELFRNKKRIILLNKYDICDKQKTKQWEDFYRQNVGNVFSITSKNLNVKDFFVKNIYPLVPEKFNERRVMIVGIPNVGKSTFINSLRGKKTAAVGAQPGITKGIQWINVSNKLKVLDTPGVLYPKLFNKKMINKLIIIGSLKAMDEELDEAAYFAFNFLKAEYPQVLDNIIEDWHTCENAYEFIELFCSKRNFLKKGNLFDYERGRNTFLNELSIGKYGGITYELPSEFS</sequence>
<dbReference type="AlphaFoldDB" id="A0A0C7NQC4"/>
<dbReference type="Gene3D" id="3.40.50.300">
    <property type="entry name" value="P-loop containing nucleotide triphosphate hydrolases"/>
    <property type="match status" value="1"/>
</dbReference>
<dbReference type="GO" id="GO:0003924">
    <property type="term" value="F:GTPase activity"/>
    <property type="evidence" value="ECO:0007669"/>
    <property type="project" value="TreeGrafter"/>
</dbReference>
<dbReference type="PROSITE" id="PS51721">
    <property type="entry name" value="G_CP"/>
    <property type="match status" value="1"/>
</dbReference>
<organism evidence="6 7">
    <name type="scientific">Defluviitoga tunisiensis</name>
    <dbReference type="NCBI Taxonomy" id="1006576"/>
    <lineage>
        <taxon>Bacteria</taxon>
        <taxon>Thermotogati</taxon>
        <taxon>Thermotogota</taxon>
        <taxon>Thermotogae</taxon>
        <taxon>Petrotogales</taxon>
        <taxon>Petrotogaceae</taxon>
        <taxon>Defluviitoga</taxon>
    </lineage>
</organism>
<evidence type="ECO:0000259" key="5">
    <source>
        <dbReference type="PROSITE" id="PS51721"/>
    </source>
</evidence>
<accession>A0A0C7NQC4</accession>
<dbReference type="OrthoDB" id="9779790at2"/>
<dbReference type="CDD" id="cd01856">
    <property type="entry name" value="YlqF"/>
    <property type="match status" value="1"/>
</dbReference>
<dbReference type="Pfam" id="PF01926">
    <property type="entry name" value="MMR_HSR1"/>
    <property type="match status" value="1"/>
</dbReference>
<name>A0A0C7NQC4_DEFTU</name>
<feature type="binding site" evidence="4">
    <location>
        <begin position="55"/>
        <end position="58"/>
    </location>
    <ligand>
        <name>GTP</name>
        <dbReference type="ChEBI" id="CHEBI:37565"/>
    </ligand>
</feature>